<dbReference type="CDD" id="cd01908">
    <property type="entry name" value="YafJ"/>
    <property type="match status" value="1"/>
</dbReference>
<feature type="domain" description="Glutamine amidotransferase type-2" evidence="2">
    <location>
        <begin position="2"/>
        <end position="262"/>
    </location>
</feature>
<keyword evidence="1 3" id="KW-0315">Glutamine amidotransferase</keyword>
<comment type="caution">
    <text evidence="3">The sequence shown here is derived from an EMBL/GenBank/DDBJ whole genome shotgun (WGS) entry which is preliminary data.</text>
</comment>
<accession>A0A940MJS5</accession>
<organism evidence="3 4">
    <name type="scientific">Sagittula salina</name>
    <dbReference type="NCBI Taxonomy" id="2820268"/>
    <lineage>
        <taxon>Bacteria</taxon>
        <taxon>Pseudomonadati</taxon>
        <taxon>Pseudomonadota</taxon>
        <taxon>Alphaproteobacteria</taxon>
        <taxon>Rhodobacterales</taxon>
        <taxon>Roseobacteraceae</taxon>
        <taxon>Sagittula</taxon>
    </lineage>
</organism>
<dbReference type="InterPro" id="IPR017932">
    <property type="entry name" value="GATase_2_dom"/>
</dbReference>
<dbReference type="SUPFAM" id="SSF56235">
    <property type="entry name" value="N-terminal nucleophile aminohydrolases (Ntn hydrolases)"/>
    <property type="match status" value="1"/>
</dbReference>
<dbReference type="PANTHER" id="PTHR43187">
    <property type="entry name" value="GLUTAMINE AMIDOTRANSFERASE DUG3-RELATED"/>
    <property type="match status" value="1"/>
</dbReference>
<dbReference type="Pfam" id="PF13230">
    <property type="entry name" value="GATase_4"/>
    <property type="match status" value="1"/>
</dbReference>
<dbReference type="InterPro" id="IPR029055">
    <property type="entry name" value="Ntn_hydrolases_N"/>
</dbReference>
<dbReference type="InterPro" id="IPR052373">
    <property type="entry name" value="Gamma-glu_amide_hydrolase"/>
</dbReference>
<keyword evidence="4" id="KW-1185">Reference proteome</keyword>
<name>A0A940MJS5_9RHOB</name>
<dbReference type="PANTHER" id="PTHR43187:SF1">
    <property type="entry name" value="GLUTAMINE AMIDOTRANSFERASE DUG3-RELATED"/>
    <property type="match status" value="1"/>
</dbReference>
<dbReference type="Proteomes" id="UP000675940">
    <property type="component" value="Unassembled WGS sequence"/>
</dbReference>
<gene>
    <name evidence="3" type="ORF">J5474_00130</name>
</gene>
<dbReference type="Gene3D" id="3.60.20.10">
    <property type="entry name" value="Glutamine Phosphoribosylpyrophosphate, subunit 1, domain 1"/>
    <property type="match status" value="1"/>
</dbReference>
<evidence type="ECO:0000313" key="3">
    <source>
        <dbReference type="EMBL" id="MBP0480898.1"/>
    </source>
</evidence>
<dbReference type="InterPro" id="IPR026869">
    <property type="entry name" value="EgtC-like"/>
</dbReference>
<sequence>MCRLYAMHANEPTRVECGLVKAQNALMAQSRSDREGLMHGHGWGVADYPKGPPVVERKTWAAFHGEHFAKAAARVYARTAVAHVRRATVGPPSLENTHPFDHGRWIFAHNGTLPNFDDIRFRMLEAMDPLHRSEIRGQTDSEHVFRYLLSLYLRDPGPGLLASVRQGLDQIIAWCAEVDPSRRVGLNIVLTDGERLVGSRLNRSLYQLRRDHLHTCALCGQTHVKHEASESYCAIEVASEPLTHDETWTEIPNGIVYEVTEDFQLEMHPLSVFDPQLK</sequence>
<protein>
    <submittedName>
        <fullName evidence="3">Class II glutamine amidotransferase</fullName>
    </submittedName>
</protein>
<dbReference type="RefSeq" id="WP_209358321.1">
    <property type="nucleotide sequence ID" value="NZ_JAGISH010000001.1"/>
</dbReference>
<evidence type="ECO:0000259" key="2">
    <source>
        <dbReference type="PROSITE" id="PS51278"/>
    </source>
</evidence>
<evidence type="ECO:0000256" key="1">
    <source>
        <dbReference type="ARBA" id="ARBA00022962"/>
    </source>
</evidence>
<evidence type="ECO:0000313" key="4">
    <source>
        <dbReference type="Proteomes" id="UP000675940"/>
    </source>
</evidence>
<proteinExistence type="predicted"/>
<dbReference type="EMBL" id="JAGISH010000001">
    <property type="protein sequence ID" value="MBP0480898.1"/>
    <property type="molecule type" value="Genomic_DNA"/>
</dbReference>
<dbReference type="PROSITE" id="PS51278">
    <property type="entry name" value="GATASE_TYPE_2"/>
    <property type="match status" value="1"/>
</dbReference>
<dbReference type="AlphaFoldDB" id="A0A940MJS5"/>
<reference evidence="3" key="1">
    <citation type="submission" date="2021-03" db="EMBL/GenBank/DDBJ databases">
        <title>Sagittula salina sp. nov. strain M10.9X isolated from the marine waste.</title>
        <authorList>
            <person name="Satari L."/>
            <person name="Molina-Menor E."/>
            <person name="Vidal-Verdu A."/>
            <person name="Pascual J."/>
            <person name="Pereto J."/>
            <person name="Porcar M."/>
        </authorList>
    </citation>
    <scope>NUCLEOTIDE SEQUENCE</scope>
    <source>
        <strain evidence="3">M10.9X</strain>
    </source>
</reference>